<dbReference type="EMBL" id="OU503038">
    <property type="protein sequence ID" value="CAI9758785.1"/>
    <property type="molecule type" value="Genomic_DNA"/>
</dbReference>
<keyword evidence="5" id="KW-0539">Nucleus</keyword>
<evidence type="ECO:0000256" key="1">
    <source>
        <dbReference type="ARBA" id="ARBA00004123"/>
    </source>
</evidence>
<feature type="domain" description="HTH myb-type" evidence="7">
    <location>
        <begin position="185"/>
        <end position="245"/>
    </location>
</feature>
<reference evidence="8" key="1">
    <citation type="submission" date="2023-05" db="EMBL/GenBank/DDBJ databases">
        <authorList>
            <person name="Huff M."/>
        </authorList>
    </citation>
    <scope>NUCLEOTIDE SEQUENCE</scope>
</reference>
<dbReference type="FunFam" id="1.10.10.60:FF:000002">
    <property type="entry name" value="Myb family transcription factor"/>
    <property type="match status" value="1"/>
</dbReference>
<evidence type="ECO:0000256" key="6">
    <source>
        <dbReference type="SAM" id="MobiDB-lite"/>
    </source>
</evidence>
<evidence type="ECO:0000256" key="5">
    <source>
        <dbReference type="ARBA" id="ARBA00023242"/>
    </source>
</evidence>
<gene>
    <name evidence="8" type="ORF">FPE_LOCUS6215</name>
</gene>
<dbReference type="InterPro" id="IPR017930">
    <property type="entry name" value="Myb_dom"/>
</dbReference>
<evidence type="ECO:0000313" key="9">
    <source>
        <dbReference type="Proteomes" id="UP000834106"/>
    </source>
</evidence>
<sequence>MVWGNTELSKIYGFSKKLKLDFHVQELEEELRKIDAFKRELPLCMNLLKEAIKSLTEEGLQRNKEKARPVMEEFIPMKSDSEEHEGAKRSNDWNEKKNWMSSFQLWSTPLELENKFDTTNQESDLNPKSSCQEEDGILCNLKKPVKEEKGFIPVEALSLSIPVAKVGSFDLSSKVNFGHARSQLQQRKQRRCWSPDLHKSFVNALHQLGGAQAATPKQIREFMKVDGLTNDEIKSHLQKYRVHIRKLITSSTSPSDCSKKSTVNYGSPQCPLHLGGSAKGESVTRGDSVEENEDEKSEFHSWKVQVQSTVEGRVQAATSRNCQI</sequence>
<organism evidence="8 9">
    <name type="scientific">Fraxinus pennsylvanica</name>
    <dbReference type="NCBI Taxonomy" id="56036"/>
    <lineage>
        <taxon>Eukaryota</taxon>
        <taxon>Viridiplantae</taxon>
        <taxon>Streptophyta</taxon>
        <taxon>Embryophyta</taxon>
        <taxon>Tracheophyta</taxon>
        <taxon>Spermatophyta</taxon>
        <taxon>Magnoliopsida</taxon>
        <taxon>eudicotyledons</taxon>
        <taxon>Gunneridae</taxon>
        <taxon>Pentapetalae</taxon>
        <taxon>asterids</taxon>
        <taxon>lamiids</taxon>
        <taxon>Lamiales</taxon>
        <taxon>Oleaceae</taxon>
        <taxon>Oleeae</taxon>
        <taxon>Fraxinus</taxon>
    </lineage>
</organism>
<keyword evidence="3" id="KW-0238">DNA-binding</keyword>
<keyword evidence="9" id="KW-1185">Reference proteome</keyword>
<dbReference type="GO" id="GO:0003700">
    <property type="term" value="F:DNA-binding transcription factor activity"/>
    <property type="evidence" value="ECO:0007669"/>
    <property type="project" value="InterPro"/>
</dbReference>
<dbReference type="Gene3D" id="1.10.10.60">
    <property type="entry name" value="Homeodomain-like"/>
    <property type="match status" value="1"/>
</dbReference>
<dbReference type="PANTHER" id="PTHR31003">
    <property type="entry name" value="MYB FAMILY TRANSCRIPTION FACTOR"/>
    <property type="match status" value="1"/>
</dbReference>
<name>A0AAD2DP04_9LAMI</name>
<dbReference type="InterPro" id="IPR058673">
    <property type="entry name" value="HHO5-like_N"/>
</dbReference>
<dbReference type="Pfam" id="PF00249">
    <property type="entry name" value="Myb_DNA-binding"/>
    <property type="match status" value="1"/>
</dbReference>
<dbReference type="SUPFAM" id="SSF46689">
    <property type="entry name" value="Homeodomain-like"/>
    <property type="match status" value="1"/>
</dbReference>
<dbReference type="PROSITE" id="PS51294">
    <property type="entry name" value="HTH_MYB"/>
    <property type="match status" value="1"/>
</dbReference>
<evidence type="ECO:0000259" key="7">
    <source>
        <dbReference type="PROSITE" id="PS51294"/>
    </source>
</evidence>
<dbReference type="GO" id="GO:0003677">
    <property type="term" value="F:DNA binding"/>
    <property type="evidence" value="ECO:0007669"/>
    <property type="project" value="UniProtKB-KW"/>
</dbReference>
<dbReference type="AlphaFoldDB" id="A0AAD2DP04"/>
<accession>A0AAD2DP04</accession>
<dbReference type="InterPro" id="IPR001005">
    <property type="entry name" value="SANT/Myb"/>
</dbReference>
<dbReference type="InterPro" id="IPR006447">
    <property type="entry name" value="Myb_dom_plants"/>
</dbReference>
<dbReference type="InterPro" id="IPR044787">
    <property type="entry name" value="HHO5-like"/>
</dbReference>
<evidence type="ECO:0000256" key="4">
    <source>
        <dbReference type="ARBA" id="ARBA00023163"/>
    </source>
</evidence>
<feature type="region of interest" description="Disordered" evidence="6">
    <location>
        <begin position="268"/>
        <end position="301"/>
    </location>
</feature>
<dbReference type="GO" id="GO:0005634">
    <property type="term" value="C:nucleus"/>
    <property type="evidence" value="ECO:0007669"/>
    <property type="project" value="UniProtKB-SubCell"/>
</dbReference>
<dbReference type="Proteomes" id="UP000834106">
    <property type="component" value="Chromosome 3"/>
</dbReference>
<dbReference type="PANTHER" id="PTHR31003:SF22">
    <property type="entry name" value="TRANSCRIPTION FACTOR HHO5"/>
    <property type="match status" value="1"/>
</dbReference>
<dbReference type="Pfam" id="PF26575">
    <property type="entry name" value="HHO5_N"/>
    <property type="match status" value="1"/>
</dbReference>
<dbReference type="NCBIfam" id="TIGR01557">
    <property type="entry name" value="myb_SHAQKYF"/>
    <property type="match status" value="1"/>
</dbReference>
<keyword evidence="2" id="KW-0805">Transcription regulation</keyword>
<keyword evidence="4" id="KW-0804">Transcription</keyword>
<proteinExistence type="predicted"/>
<evidence type="ECO:0000313" key="8">
    <source>
        <dbReference type="EMBL" id="CAI9758785.1"/>
    </source>
</evidence>
<evidence type="ECO:0000256" key="3">
    <source>
        <dbReference type="ARBA" id="ARBA00023125"/>
    </source>
</evidence>
<protein>
    <recommendedName>
        <fullName evidence="7">HTH myb-type domain-containing protein</fullName>
    </recommendedName>
</protein>
<dbReference type="InterPro" id="IPR009057">
    <property type="entry name" value="Homeodomain-like_sf"/>
</dbReference>
<evidence type="ECO:0000256" key="2">
    <source>
        <dbReference type="ARBA" id="ARBA00023015"/>
    </source>
</evidence>
<comment type="subcellular location">
    <subcellularLocation>
        <location evidence="1">Nucleus</location>
    </subcellularLocation>
</comment>